<evidence type="ECO:0000256" key="2">
    <source>
        <dbReference type="ARBA" id="ARBA00007118"/>
    </source>
</evidence>
<dbReference type="InterPro" id="IPR000415">
    <property type="entry name" value="Nitroreductase-like"/>
</dbReference>
<organism evidence="10 11">
    <name type="scientific">Sphingomonas canadensis</name>
    <dbReference type="NCBI Taxonomy" id="1219257"/>
    <lineage>
        <taxon>Bacteria</taxon>
        <taxon>Pseudomonadati</taxon>
        <taxon>Pseudomonadota</taxon>
        <taxon>Alphaproteobacteria</taxon>
        <taxon>Sphingomonadales</taxon>
        <taxon>Sphingomonadaceae</taxon>
        <taxon>Sphingomonas</taxon>
    </lineage>
</organism>
<protein>
    <recommendedName>
        <fullName evidence="8">Putative NAD(P)H nitroreductase</fullName>
        <ecNumber evidence="8">1.-.-.-</ecNumber>
    </recommendedName>
</protein>
<dbReference type="EMBL" id="JBHTJG010000001">
    <property type="protein sequence ID" value="MFD0944790.1"/>
    <property type="molecule type" value="Genomic_DNA"/>
</dbReference>
<dbReference type="PANTHER" id="PTHR43821:SF1">
    <property type="entry name" value="NAD(P)H NITROREDUCTASE YDJA-RELATED"/>
    <property type="match status" value="1"/>
</dbReference>
<dbReference type="Gene3D" id="3.40.109.10">
    <property type="entry name" value="NADH Oxidase"/>
    <property type="match status" value="1"/>
</dbReference>
<keyword evidence="4 8" id="KW-0288">FMN</keyword>
<evidence type="ECO:0000259" key="9">
    <source>
        <dbReference type="Pfam" id="PF00881"/>
    </source>
</evidence>
<evidence type="ECO:0000313" key="11">
    <source>
        <dbReference type="Proteomes" id="UP001596977"/>
    </source>
</evidence>
<comment type="similarity">
    <text evidence="2 8">Belongs to the nitroreductase family.</text>
</comment>
<evidence type="ECO:0000256" key="4">
    <source>
        <dbReference type="ARBA" id="ARBA00022643"/>
    </source>
</evidence>
<dbReference type="PIRSF" id="PIRSF000232">
    <property type="entry name" value="YdjA"/>
    <property type="match status" value="1"/>
</dbReference>
<evidence type="ECO:0000256" key="5">
    <source>
        <dbReference type="ARBA" id="ARBA00022857"/>
    </source>
</evidence>
<dbReference type="Proteomes" id="UP001596977">
    <property type="component" value="Unassembled WGS sequence"/>
</dbReference>
<keyword evidence="6 8" id="KW-0560">Oxidoreductase</keyword>
<comment type="caution">
    <text evidence="10">The sequence shown here is derived from an EMBL/GenBank/DDBJ whole genome shotgun (WGS) entry which is preliminary data.</text>
</comment>
<dbReference type="EC" id="1.-.-.-" evidence="8"/>
<proteinExistence type="inferred from homology"/>
<evidence type="ECO:0000256" key="1">
    <source>
        <dbReference type="ARBA" id="ARBA00001917"/>
    </source>
</evidence>
<dbReference type="PANTHER" id="PTHR43821">
    <property type="entry name" value="NAD(P)H NITROREDUCTASE YDJA-RELATED"/>
    <property type="match status" value="1"/>
</dbReference>
<reference evidence="11" key="1">
    <citation type="journal article" date="2019" name="Int. J. Syst. Evol. Microbiol.">
        <title>The Global Catalogue of Microorganisms (GCM) 10K type strain sequencing project: providing services to taxonomists for standard genome sequencing and annotation.</title>
        <authorList>
            <consortium name="The Broad Institute Genomics Platform"/>
            <consortium name="The Broad Institute Genome Sequencing Center for Infectious Disease"/>
            <person name="Wu L."/>
            <person name="Ma J."/>
        </authorList>
    </citation>
    <scope>NUCLEOTIDE SEQUENCE [LARGE SCALE GENOMIC DNA]</scope>
    <source>
        <strain evidence="11">CCUG 62982</strain>
    </source>
</reference>
<dbReference type="CDD" id="cd02135">
    <property type="entry name" value="YdjA-like"/>
    <property type="match status" value="1"/>
</dbReference>
<keyword evidence="7 8" id="KW-0520">NAD</keyword>
<keyword evidence="11" id="KW-1185">Reference proteome</keyword>
<accession>A0ABW3H397</accession>
<feature type="domain" description="Nitroreductase" evidence="9">
    <location>
        <begin position="14"/>
        <end position="171"/>
    </location>
</feature>
<dbReference type="RefSeq" id="WP_264942925.1">
    <property type="nucleotide sequence ID" value="NZ_JAPDRA010000001.1"/>
</dbReference>
<evidence type="ECO:0000256" key="6">
    <source>
        <dbReference type="ARBA" id="ARBA00023002"/>
    </source>
</evidence>
<evidence type="ECO:0000313" key="10">
    <source>
        <dbReference type="EMBL" id="MFD0944790.1"/>
    </source>
</evidence>
<name>A0ABW3H397_9SPHN</name>
<evidence type="ECO:0000256" key="7">
    <source>
        <dbReference type="ARBA" id="ARBA00023027"/>
    </source>
</evidence>
<evidence type="ECO:0000256" key="3">
    <source>
        <dbReference type="ARBA" id="ARBA00022630"/>
    </source>
</evidence>
<evidence type="ECO:0000256" key="8">
    <source>
        <dbReference type="PIRNR" id="PIRNR000232"/>
    </source>
</evidence>
<dbReference type="InterPro" id="IPR026021">
    <property type="entry name" value="YdjA-like"/>
</dbReference>
<dbReference type="Pfam" id="PF00881">
    <property type="entry name" value="Nitroreductase"/>
    <property type="match status" value="1"/>
</dbReference>
<comment type="cofactor">
    <cofactor evidence="1 8">
        <name>FMN</name>
        <dbReference type="ChEBI" id="CHEBI:58210"/>
    </cofactor>
</comment>
<keyword evidence="5 8" id="KW-0521">NADP</keyword>
<dbReference type="InterPro" id="IPR029479">
    <property type="entry name" value="Nitroreductase"/>
</dbReference>
<gene>
    <name evidence="10" type="ORF">ACFQ1E_00405</name>
</gene>
<sequence>MTLNDRSTPLAFLATRRSGKPRDLAAPGPDAAQMDRMIAIAARTPDHGKLAPWRFVTVESDQRDAFAALLRDALKIERPGASDADIDAAVRDFAYQAPALVVVLSTPRTGSKIPVWEQELSAGAACMNLLHAANALGFAGGWLTGWATYSDRVRDAFGGEGERIAGFVFIGTPAKPLEERPRPELSEIAHKWNPGYGREG</sequence>
<dbReference type="SUPFAM" id="SSF55469">
    <property type="entry name" value="FMN-dependent nitroreductase-like"/>
    <property type="match status" value="1"/>
</dbReference>
<dbReference type="InterPro" id="IPR052530">
    <property type="entry name" value="NAD(P)H_nitroreductase"/>
</dbReference>
<keyword evidence="3 8" id="KW-0285">Flavoprotein</keyword>